<sequence>MPISEFLREHDKSLLIALAQVLLAGALSEDEAQQTTQLQTVIERLDAACLLLYPRARDELRELFDLLDHQAGRFLLTGDALAVEQRDSAAREQILESWRQHFLALITSAYHGLHNLVIASFYGDPQHWHLLDYAGPPTVRVYPESV</sequence>
<name>A0A4R6UVF0_9GAMM</name>
<organism evidence="1 2">
    <name type="scientific">Permianibacter aggregans</name>
    <dbReference type="NCBI Taxonomy" id="1510150"/>
    <lineage>
        <taxon>Bacteria</taxon>
        <taxon>Pseudomonadati</taxon>
        <taxon>Pseudomonadota</taxon>
        <taxon>Gammaproteobacteria</taxon>
        <taxon>Pseudomonadales</taxon>
        <taxon>Pseudomonadaceae</taxon>
        <taxon>Permianibacter</taxon>
    </lineage>
</organism>
<protein>
    <submittedName>
        <fullName evidence="1">Uncharacterized protein</fullName>
    </submittedName>
</protein>
<evidence type="ECO:0000313" key="1">
    <source>
        <dbReference type="EMBL" id="TDQ49415.1"/>
    </source>
</evidence>
<comment type="caution">
    <text evidence="1">The sequence shown here is derived from an EMBL/GenBank/DDBJ whole genome shotgun (WGS) entry which is preliminary data.</text>
</comment>
<dbReference type="AlphaFoldDB" id="A0A4R6UVF0"/>
<proteinExistence type="predicted"/>
<reference evidence="1 2" key="1">
    <citation type="submission" date="2019-03" db="EMBL/GenBank/DDBJ databases">
        <title>Genomic Encyclopedia of Type Strains, Phase IV (KMG-IV): sequencing the most valuable type-strain genomes for metagenomic binning, comparative biology and taxonomic classification.</title>
        <authorList>
            <person name="Goeker M."/>
        </authorList>
    </citation>
    <scope>NUCLEOTIDE SEQUENCE [LARGE SCALE GENOMIC DNA]</scope>
    <source>
        <strain evidence="1 2">DSM 103792</strain>
    </source>
</reference>
<keyword evidence="2" id="KW-1185">Reference proteome</keyword>
<gene>
    <name evidence="1" type="ORF">EV696_104120</name>
</gene>
<dbReference type="Proteomes" id="UP000295375">
    <property type="component" value="Unassembled WGS sequence"/>
</dbReference>
<evidence type="ECO:0000313" key="2">
    <source>
        <dbReference type="Proteomes" id="UP000295375"/>
    </source>
</evidence>
<dbReference type="EMBL" id="SNYM01000004">
    <property type="protein sequence ID" value="TDQ49415.1"/>
    <property type="molecule type" value="Genomic_DNA"/>
</dbReference>
<accession>A0A4R6UVF0</accession>